<dbReference type="Pfam" id="PF00534">
    <property type="entry name" value="Glycos_transf_1"/>
    <property type="match status" value="1"/>
</dbReference>
<accession>X1C754</accession>
<sequence length="287" mass="31939">GHLDDFFKELEKFRDRESVDYDLIHSHYWLSGRVGSWAQERWKVPHVFMFHTVGAVKNSTVGSEKEPELRTAIEKNLARKCDRILVATDKERGHLVQHYGACPETIGVVPCGVNLNLFRPVDKIAARKQLGFAQDESVVLFVGRFAPLKGIDRLLEAMAHLKHRQRLRLVIVGGDGNSTPESQRLQELSRELTIQDSVTFAGRIEQYKLPPYYSAADVLVVPSHYESFGLVALESLASGTPVVATKVGAMESILREGETGHVVNNGSSRLLADGIETFISRTHVPSA</sequence>
<evidence type="ECO:0008006" key="4">
    <source>
        <dbReference type="Google" id="ProtNLM"/>
    </source>
</evidence>
<dbReference type="GO" id="GO:0016757">
    <property type="term" value="F:glycosyltransferase activity"/>
    <property type="evidence" value="ECO:0007669"/>
    <property type="project" value="InterPro"/>
</dbReference>
<dbReference type="InterPro" id="IPR001296">
    <property type="entry name" value="Glyco_trans_1"/>
</dbReference>
<dbReference type="PANTHER" id="PTHR45947:SF3">
    <property type="entry name" value="SULFOQUINOVOSYL TRANSFERASE SQD2"/>
    <property type="match status" value="1"/>
</dbReference>
<evidence type="ECO:0000313" key="3">
    <source>
        <dbReference type="EMBL" id="GAH03891.1"/>
    </source>
</evidence>
<dbReference type="PANTHER" id="PTHR45947">
    <property type="entry name" value="SULFOQUINOVOSYL TRANSFERASE SQD2"/>
    <property type="match status" value="1"/>
</dbReference>
<name>X1C754_9ZZZZ</name>
<dbReference type="EMBL" id="BART01023084">
    <property type="protein sequence ID" value="GAH03891.1"/>
    <property type="molecule type" value="Genomic_DNA"/>
</dbReference>
<reference evidence="3" key="1">
    <citation type="journal article" date="2014" name="Front. Microbiol.">
        <title>High frequency of phylogenetically diverse reductive dehalogenase-homologous genes in deep subseafloor sedimentary metagenomes.</title>
        <authorList>
            <person name="Kawai M."/>
            <person name="Futagami T."/>
            <person name="Toyoda A."/>
            <person name="Takaki Y."/>
            <person name="Nishi S."/>
            <person name="Hori S."/>
            <person name="Arai W."/>
            <person name="Tsubouchi T."/>
            <person name="Morono Y."/>
            <person name="Uchiyama I."/>
            <person name="Ito T."/>
            <person name="Fujiyama A."/>
            <person name="Inagaki F."/>
            <person name="Takami H."/>
        </authorList>
    </citation>
    <scope>NUCLEOTIDE SEQUENCE</scope>
    <source>
        <strain evidence="3">Expedition CK06-06</strain>
    </source>
</reference>
<feature type="domain" description="Glycosyltransferase subfamily 4-like N-terminal" evidence="2">
    <location>
        <begin position="10"/>
        <end position="116"/>
    </location>
</feature>
<evidence type="ECO:0000259" key="2">
    <source>
        <dbReference type="Pfam" id="PF13439"/>
    </source>
</evidence>
<gene>
    <name evidence="3" type="ORF">S01H4_42094</name>
</gene>
<proteinExistence type="predicted"/>
<comment type="caution">
    <text evidence="3">The sequence shown here is derived from an EMBL/GenBank/DDBJ whole genome shotgun (WGS) entry which is preliminary data.</text>
</comment>
<dbReference type="AlphaFoldDB" id="X1C754"/>
<dbReference type="Gene3D" id="3.40.50.2000">
    <property type="entry name" value="Glycogen Phosphorylase B"/>
    <property type="match status" value="2"/>
</dbReference>
<dbReference type="InterPro" id="IPR028098">
    <property type="entry name" value="Glyco_trans_4-like_N"/>
</dbReference>
<dbReference type="SUPFAM" id="SSF53756">
    <property type="entry name" value="UDP-Glycosyltransferase/glycogen phosphorylase"/>
    <property type="match status" value="1"/>
</dbReference>
<feature type="non-terminal residue" evidence="3">
    <location>
        <position position="1"/>
    </location>
</feature>
<organism evidence="3">
    <name type="scientific">marine sediment metagenome</name>
    <dbReference type="NCBI Taxonomy" id="412755"/>
    <lineage>
        <taxon>unclassified sequences</taxon>
        <taxon>metagenomes</taxon>
        <taxon>ecological metagenomes</taxon>
    </lineage>
</organism>
<protein>
    <recommendedName>
        <fullName evidence="4">Glycosyl transferase family 1 domain-containing protein</fullName>
    </recommendedName>
</protein>
<dbReference type="Pfam" id="PF13439">
    <property type="entry name" value="Glyco_transf_4"/>
    <property type="match status" value="1"/>
</dbReference>
<dbReference type="InterPro" id="IPR050194">
    <property type="entry name" value="Glycosyltransferase_grp1"/>
</dbReference>
<evidence type="ECO:0000259" key="1">
    <source>
        <dbReference type="Pfam" id="PF00534"/>
    </source>
</evidence>
<feature type="non-terminal residue" evidence="3">
    <location>
        <position position="287"/>
    </location>
</feature>
<feature type="domain" description="Glycosyl transferase family 1" evidence="1">
    <location>
        <begin position="123"/>
        <end position="280"/>
    </location>
</feature>